<protein>
    <recommendedName>
        <fullName evidence="3">Atos-like conserved domain-containing protein</fullName>
    </recommendedName>
</protein>
<evidence type="ECO:0000313" key="4">
    <source>
        <dbReference type="EnsemblMetazoa" id="XP_030829480"/>
    </source>
</evidence>
<reference evidence="4" key="2">
    <citation type="submission" date="2021-01" db="UniProtKB">
        <authorList>
            <consortium name="EnsemblMetazoa"/>
        </authorList>
    </citation>
    <scope>IDENTIFICATION</scope>
</reference>
<dbReference type="SMART" id="SM01177">
    <property type="entry name" value="DUF4210"/>
    <property type="match status" value="1"/>
</dbReference>
<dbReference type="OMA" id="CINKERD"/>
<dbReference type="GeneID" id="594652"/>
<dbReference type="EnsemblMetazoa" id="XM_030973620">
    <property type="protein sequence ID" value="XP_030829480"/>
    <property type="gene ID" value="LOC594652"/>
</dbReference>
<dbReference type="Pfam" id="PF13915">
    <property type="entry name" value="DUF4210"/>
    <property type="match status" value="1"/>
</dbReference>
<evidence type="ECO:0000256" key="2">
    <source>
        <dbReference type="SAM" id="MobiDB-lite"/>
    </source>
</evidence>
<comment type="similarity">
    <text evidence="1">Belongs to the ATOS family.</text>
</comment>
<dbReference type="InterPro" id="IPR033473">
    <property type="entry name" value="Atos-like_C"/>
</dbReference>
<reference evidence="5" key="1">
    <citation type="submission" date="2015-02" db="EMBL/GenBank/DDBJ databases">
        <title>Genome sequencing for Strongylocentrotus purpuratus.</title>
        <authorList>
            <person name="Murali S."/>
            <person name="Liu Y."/>
            <person name="Vee V."/>
            <person name="English A."/>
            <person name="Wang M."/>
            <person name="Skinner E."/>
            <person name="Han Y."/>
            <person name="Muzny D.M."/>
            <person name="Worley K.C."/>
            <person name="Gibbs R.A."/>
        </authorList>
    </citation>
    <scope>NUCLEOTIDE SEQUENCE</scope>
</reference>
<organism evidence="4 5">
    <name type="scientific">Strongylocentrotus purpuratus</name>
    <name type="common">Purple sea urchin</name>
    <dbReference type="NCBI Taxonomy" id="7668"/>
    <lineage>
        <taxon>Eukaryota</taxon>
        <taxon>Metazoa</taxon>
        <taxon>Echinodermata</taxon>
        <taxon>Eleutherozoa</taxon>
        <taxon>Echinozoa</taxon>
        <taxon>Echinoidea</taxon>
        <taxon>Euechinoidea</taxon>
        <taxon>Echinacea</taxon>
        <taxon>Camarodonta</taxon>
        <taxon>Echinidea</taxon>
        <taxon>Strongylocentrotidae</taxon>
        <taxon>Strongylocentrotus</taxon>
    </lineage>
</organism>
<keyword evidence="5" id="KW-1185">Reference proteome</keyword>
<sequence>MAGIDVEGTCSYYITKGASRGDVPLDEGAEWEWLPAQLCADLTLLILEGRQAEWSAKGRTEGDHCPPAHGTSMHQCRLNKETCAQIASVTDYINFLCRNDIPVSVEALLYPDCCYGNQNRIEVGASAEGGKEQVPGLQEYMVLEQWIIQILPKRFPDGYSHFHVLMQAVRSFLHFSQLGAWLSSTHGRAPANIVYRVCAHGESFAENTKVQPELHTFPFLNISKSSSLQVSVASLPRQHAIPQPACFNLIHNKRNNRKTKTFNECETSHRQRSCEEYGSQKQFCRTDPSYHTRGRHDPTCGVRENTEPCDRHRRHSREFQGESEKPSMHRQFPGVGESGSRRGSLEQEWGFEAIQQKKAQMRNSNKLRDSPKLIRTFPSAYRTEYSQPPGEAEKVQESIEDIFTPLTSLLDVQNLNTIDRIHDIVCENVKDTEDMKYHEKLVELEEGLSSLKLHHIPATPCNVYYTPEIDSTESRSTSICSTDSDQGILFTAGTLSDVSGVFTSEWEENEILQSKREKQYSDDHSVCEEDSLKCESEGLSDVYEYAKTQDQDFCSFDSRLHHHSPLERCIHLTSSNTSLDSCTYSQLHGSSNSLVNLGHDVCHQPNAALCFIPSDGARVSAEECAARRRHVSGNSQDGLESGKSASCETLTNQSAIQSDGSESQCFNAAIFKKNKALQDSSSIKSSPSSSPIASPRRGMKPRGCGAGWGEDFKPDIPAPFSSNGAVPQLKDEKENSESAFQFPPPGKGKSLLRNVLSKSHQVEEAQTEIGRAVPKESSAKASMRRSLDDSSSYVFHPRTGLPINSSPAPLRKAKTTNDCPSLLKPIGLTSSPSCNNLEKPSSLLLGHPMRMLSTSAPATSCLLGNFEESVLNGRLEPLGTIDGFTAEIGASGAFCPKHICLPVTTFFYSVCDDDAPSSYFGHINLEGLSKRGYQVPNSGTIQVTLFNPNKTVVKMFVVRYDLSDMPPNCQTFARQRIFYMPSDVDINDDCDKDLRYLMHIRFLTSKSGKVYLHTDIRMIFARHTPDLESSFGTFELRSFTEVPTNPRFSPKK</sequence>
<dbReference type="PANTHER" id="PTHR13199:SF11">
    <property type="entry name" value="PROTEIN ATOSSA"/>
    <property type="match status" value="1"/>
</dbReference>
<dbReference type="Pfam" id="PF13889">
    <property type="entry name" value="Chromosome_seg"/>
    <property type="match status" value="1"/>
</dbReference>
<feature type="region of interest" description="Disordered" evidence="2">
    <location>
        <begin position="288"/>
        <end position="344"/>
    </location>
</feature>
<dbReference type="KEGG" id="spu:594652"/>
<feature type="compositionally biased region" description="Basic and acidic residues" evidence="2">
    <location>
        <begin position="317"/>
        <end position="327"/>
    </location>
</feature>
<dbReference type="RefSeq" id="XP_030829480.1">
    <property type="nucleotide sequence ID" value="XM_030973620.1"/>
</dbReference>
<name>A0A7M7N0U6_STRPU</name>
<feature type="region of interest" description="Disordered" evidence="2">
    <location>
        <begin position="677"/>
        <end position="748"/>
    </location>
</feature>
<dbReference type="AlphaFoldDB" id="A0A7M7N0U6"/>
<feature type="domain" description="Atos-like conserved" evidence="3">
    <location>
        <begin position="862"/>
        <end position="920"/>
    </location>
</feature>
<evidence type="ECO:0000256" key="1">
    <source>
        <dbReference type="ARBA" id="ARBA00034497"/>
    </source>
</evidence>
<proteinExistence type="inferred from homology"/>
<dbReference type="InterPro" id="IPR025261">
    <property type="entry name" value="Atos-like_cons_dom"/>
</dbReference>
<dbReference type="Proteomes" id="UP000007110">
    <property type="component" value="Unassembled WGS sequence"/>
</dbReference>
<feature type="compositionally biased region" description="Low complexity" evidence="2">
    <location>
        <begin position="680"/>
        <end position="695"/>
    </location>
</feature>
<dbReference type="InterPro" id="IPR051506">
    <property type="entry name" value="ATOS_Transcription_Regulators"/>
</dbReference>
<dbReference type="FunCoup" id="A0A7M7N0U6">
    <property type="interactions" value="492"/>
</dbReference>
<evidence type="ECO:0000259" key="3">
    <source>
        <dbReference type="SMART" id="SM01177"/>
    </source>
</evidence>
<accession>A0A7M7N0U6</accession>
<dbReference type="InParanoid" id="A0A7M7N0U6"/>
<dbReference type="PANTHER" id="PTHR13199">
    <property type="entry name" value="GH03947P"/>
    <property type="match status" value="1"/>
</dbReference>
<feature type="region of interest" description="Disordered" evidence="2">
    <location>
        <begin position="762"/>
        <end position="799"/>
    </location>
</feature>
<dbReference type="OrthoDB" id="8625101at2759"/>
<evidence type="ECO:0000313" key="5">
    <source>
        <dbReference type="Proteomes" id="UP000007110"/>
    </source>
</evidence>